<feature type="transmembrane region" description="Helical" evidence="6">
    <location>
        <begin position="15"/>
        <end position="36"/>
    </location>
</feature>
<sequence length="408" mass="42040">MADRAPAPPLTRSEWGLLLVLVAVQFTHMVDFVIIMPLGHRLQQELGIDPAQFGSVVAAYAWAAGIASLVAASVIDRFDRRTALLALYGGFAVSTLLCGLARDYGELLAGRTLAGVFGGLAAVTLMAVIGDVFPPEKRGRASGAVVSSFAAASVLGLPVGLKFAELYGRGAPFVVLAGFSGLVWLVAWVQLPPVRGHMGGPRRHPVAEFNAVVRVPNHLWGFAFSFFLVLGTFTVAAFIAPVYTRANGWSEGTLAGIYFVAGLCTLVGTNVVGRLADRFPRLALFRVLAGAAMVMAVVVGYVTQVSFWGGAALVSGFMVAAAGRMVPAQAMLLGASAPATRGSFMSLNTAVQHAATGLAPVLAGAILTRYPDGFPVVGWVAAGTAAVSLVLAGKLKPAAAPVAPAAAA</sequence>
<dbReference type="PROSITE" id="PS50850">
    <property type="entry name" value="MFS"/>
    <property type="match status" value="1"/>
</dbReference>
<dbReference type="PANTHER" id="PTHR43124">
    <property type="entry name" value="PURINE EFFLUX PUMP PBUE"/>
    <property type="match status" value="1"/>
</dbReference>
<evidence type="ECO:0000313" key="9">
    <source>
        <dbReference type="Proteomes" id="UP000319576"/>
    </source>
</evidence>
<feature type="transmembrane region" description="Helical" evidence="6">
    <location>
        <begin position="108"/>
        <end position="129"/>
    </location>
</feature>
<dbReference type="InterPro" id="IPR036259">
    <property type="entry name" value="MFS_trans_sf"/>
</dbReference>
<feature type="transmembrane region" description="Helical" evidence="6">
    <location>
        <begin position="255"/>
        <end position="276"/>
    </location>
</feature>
<dbReference type="SUPFAM" id="SSF103473">
    <property type="entry name" value="MFS general substrate transporter"/>
    <property type="match status" value="1"/>
</dbReference>
<proteinExistence type="predicted"/>
<dbReference type="RefSeq" id="WP_145239937.1">
    <property type="nucleotide sequence ID" value="NZ_CP036273.1"/>
</dbReference>
<dbReference type="InterPro" id="IPR050189">
    <property type="entry name" value="MFS_Efflux_Transporters"/>
</dbReference>
<dbReference type="AlphaFoldDB" id="A0A517XUL2"/>
<dbReference type="Gene3D" id="1.20.1250.20">
    <property type="entry name" value="MFS general substrate transporter like domains"/>
    <property type="match status" value="1"/>
</dbReference>
<dbReference type="OrthoDB" id="212436at2"/>
<dbReference type="KEGG" id="uli:ETAA1_31450"/>
<feature type="transmembrane region" description="Helical" evidence="6">
    <location>
        <begin position="173"/>
        <end position="194"/>
    </location>
</feature>
<feature type="transmembrane region" description="Helical" evidence="6">
    <location>
        <begin position="219"/>
        <end position="243"/>
    </location>
</feature>
<evidence type="ECO:0000256" key="2">
    <source>
        <dbReference type="ARBA" id="ARBA00022475"/>
    </source>
</evidence>
<evidence type="ECO:0000256" key="6">
    <source>
        <dbReference type="SAM" id="Phobius"/>
    </source>
</evidence>
<evidence type="ECO:0000256" key="5">
    <source>
        <dbReference type="ARBA" id="ARBA00023136"/>
    </source>
</evidence>
<comment type="subcellular location">
    <subcellularLocation>
        <location evidence="1">Cell membrane</location>
        <topology evidence="1">Multi-pass membrane protein</topology>
    </subcellularLocation>
</comment>
<dbReference type="Proteomes" id="UP000319576">
    <property type="component" value="Chromosome"/>
</dbReference>
<feature type="transmembrane region" description="Helical" evidence="6">
    <location>
        <begin position="141"/>
        <end position="161"/>
    </location>
</feature>
<dbReference type="GO" id="GO:0005886">
    <property type="term" value="C:plasma membrane"/>
    <property type="evidence" value="ECO:0007669"/>
    <property type="project" value="UniProtKB-SubCell"/>
</dbReference>
<dbReference type="InterPro" id="IPR020846">
    <property type="entry name" value="MFS_dom"/>
</dbReference>
<evidence type="ECO:0000259" key="7">
    <source>
        <dbReference type="PROSITE" id="PS50850"/>
    </source>
</evidence>
<keyword evidence="4 6" id="KW-1133">Transmembrane helix</keyword>
<keyword evidence="3 6" id="KW-0812">Transmembrane</keyword>
<accession>A0A517XUL2</accession>
<protein>
    <submittedName>
        <fullName evidence="8">Purine efflux pump PbuE</fullName>
    </submittedName>
</protein>
<keyword evidence="9" id="KW-1185">Reference proteome</keyword>
<dbReference type="PANTHER" id="PTHR43124:SF3">
    <property type="entry name" value="CHLORAMPHENICOL EFFLUX PUMP RV0191"/>
    <property type="match status" value="1"/>
</dbReference>
<evidence type="ECO:0000256" key="3">
    <source>
        <dbReference type="ARBA" id="ARBA00022692"/>
    </source>
</evidence>
<dbReference type="GO" id="GO:0022857">
    <property type="term" value="F:transmembrane transporter activity"/>
    <property type="evidence" value="ECO:0007669"/>
    <property type="project" value="InterPro"/>
</dbReference>
<name>A0A517XUL2_9BACT</name>
<keyword evidence="5 6" id="KW-0472">Membrane</keyword>
<reference evidence="8 9" key="1">
    <citation type="submission" date="2019-02" db="EMBL/GenBank/DDBJ databases">
        <title>Deep-cultivation of Planctomycetes and their phenomic and genomic characterization uncovers novel biology.</title>
        <authorList>
            <person name="Wiegand S."/>
            <person name="Jogler M."/>
            <person name="Boedeker C."/>
            <person name="Pinto D."/>
            <person name="Vollmers J."/>
            <person name="Rivas-Marin E."/>
            <person name="Kohn T."/>
            <person name="Peeters S.H."/>
            <person name="Heuer A."/>
            <person name="Rast P."/>
            <person name="Oberbeckmann S."/>
            <person name="Bunk B."/>
            <person name="Jeske O."/>
            <person name="Meyerdierks A."/>
            <person name="Storesund J.E."/>
            <person name="Kallscheuer N."/>
            <person name="Luecker S."/>
            <person name="Lage O.M."/>
            <person name="Pohl T."/>
            <person name="Merkel B.J."/>
            <person name="Hornburger P."/>
            <person name="Mueller R.-W."/>
            <person name="Bruemmer F."/>
            <person name="Labrenz M."/>
            <person name="Spormann A.M."/>
            <person name="Op den Camp H."/>
            <person name="Overmann J."/>
            <person name="Amann R."/>
            <person name="Jetten M.S.M."/>
            <person name="Mascher T."/>
            <person name="Medema M.H."/>
            <person name="Devos D.P."/>
            <person name="Kaster A.-K."/>
            <person name="Ovreas L."/>
            <person name="Rohde M."/>
            <person name="Galperin M.Y."/>
            <person name="Jogler C."/>
        </authorList>
    </citation>
    <scope>NUCLEOTIDE SEQUENCE [LARGE SCALE GENOMIC DNA]</scope>
    <source>
        <strain evidence="8 9">ETA_A1</strain>
    </source>
</reference>
<dbReference type="Pfam" id="PF07690">
    <property type="entry name" value="MFS_1"/>
    <property type="match status" value="1"/>
</dbReference>
<feature type="transmembrane region" description="Helical" evidence="6">
    <location>
        <begin position="373"/>
        <end position="392"/>
    </location>
</feature>
<feature type="transmembrane region" description="Helical" evidence="6">
    <location>
        <begin position="307"/>
        <end position="326"/>
    </location>
</feature>
<dbReference type="EMBL" id="CP036273">
    <property type="protein sequence ID" value="QDU21180.1"/>
    <property type="molecule type" value="Genomic_DNA"/>
</dbReference>
<evidence type="ECO:0000256" key="1">
    <source>
        <dbReference type="ARBA" id="ARBA00004651"/>
    </source>
</evidence>
<dbReference type="InterPro" id="IPR011701">
    <property type="entry name" value="MFS"/>
</dbReference>
<feature type="transmembrane region" description="Helical" evidence="6">
    <location>
        <begin position="56"/>
        <end position="75"/>
    </location>
</feature>
<organism evidence="8 9">
    <name type="scientific">Urbifossiella limnaea</name>
    <dbReference type="NCBI Taxonomy" id="2528023"/>
    <lineage>
        <taxon>Bacteria</taxon>
        <taxon>Pseudomonadati</taxon>
        <taxon>Planctomycetota</taxon>
        <taxon>Planctomycetia</taxon>
        <taxon>Gemmatales</taxon>
        <taxon>Gemmataceae</taxon>
        <taxon>Urbifossiella</taxon>
    </lineage>
</organism>
<feature type="domain" description="Major facilitator superfamily (MFS) profile" evidence="7">
    <location>
        <begin position="17"/>
        <end position="400"/>
    </location>
</feature>
<dbReference type="CDD" id="cd17324">
    <property type="entry name" value="MFS_NepI_like"/>
    <property type="match status" value="1"/>
</dbReference>
<evidence type="ECO:0000313" key="8">
    <source>
        <dbReference type="EMBL" id="QDU21180.1"/>
    </source>
</evidence>
<feature type="transmembrane region" description="Helical" evidence="6">
    <location>
        <begin position="283"/>
        <end position="301"/>
    </location>
</feature>
<feature type="transmembrane region" description="Helical" evidence="6">
    <location>
        <begin position="82"/>
        <end position="102"/>
    </location>
</feature>
<evidence type="ECO:0000256" key="4">
    <source>
        <dbReference type="ARBA" id="ARBA00022989"/>
    </source>
</evidence>
<feature type="transmembrane region" description="Helical" evidence="6">
    <location>
        <begin position="347"/>
        <end position="367"/>
    </location>
</feature>
<keyword evidence="2" id="KW-1003">Cell membrane</keyword>
<gene>
    <name evidence="8" type="primary">pbuE</name>
    <name evidence="8" type="ORF">ETAA1_31450</name>
</gene>